<organism evidence="2">
    <name type="scientific">marine sediment metagenome</name>
    <dbReference type="NCBI Taxonomy" id="412755"/>
    <lineage>
        <taxon>unclassified sequences</taxon>
        <taxon>metagenomes</taxon>
        <taxon>ecological metagenomes</taxon>
    </lineage>
</organism>
<accession>A0A1B6NQ63</accession>
<proteinExistence type="predicted"/>
<protein>
    <submittedName>
        <fullName evidence="2">Uncharacterized protein</fullName>
    </submittedName>
</protein>
<reference evidence="2" key="1">
    <citation type="submission" date="2013-11" db="EMBL/GenBank/DDBJ databases">
        <title>Microbial diversity, functional groups and degradation webs in Northern and Southern Mediterranean and Red Sea marine crude oil polluted sites.</title>
        <authorList>
            <person name="Daffonchio D."/>
            <person name="Mapelli F."/>
            <person name="Ferrer M."/>
            <person name="Richter M."/>
            <person name="Cherif A."/>
            <person name="Malkawi H.I."/>
            <person name="Yakimov M.M."/>
            <person name="Abdel-Fattah Y.R."/>
            <person name="Blaghen M."/>
            <person name="Golyshin P.N."/>
            <person name="Kalogerakis N."/>
            <person name="Boon N."/>
            <person name="Magagnini M."/>
            <person name="Fava F."/>
        </authorList>
    </citation>
    <scope>NUCLEOTIDE SEQUENCE</scope>
</reference>
<gene>
    <name evidence="2" type="ORF">MGSAQ_003346</name>
</gene>
<evidence type="ECO:0000256" key="1">
    <source>
        <dbReference type="SAM" id="MobiDB-lite"/>
    </source>
</evidence>
<comment type="caution">
    <text evidence="2">The sequence shown here is derived from an EMBL/GenBank/DDBJ whole genome shotgun (WGS) entry which is preliminary data.</text>
</comment>
<dbReference type="AlphaFoldDB" id="A0A1B6NQ63"/>
<sequence>MSGRLQQLEVSSTQLDDLAKNAASSMNESDEKTQFGVRR</sequence>
<dbReference type="EMBL" id="AYSL01001964">
    <property type="protein sequence ID" value="KTF05162.1"/>
    <property type="molecule type" value="Genomic_DNA"/>
</dbReference>
<evidence type="ECO:0000313" key="2">
    <source>
        <dbReference type="EMBL" id="KTF05162.1"/>
    </source>
</evidence>
<feature type="compositionally biased region" description="Polar residues" evidence="1">
    <location>
        <begin position="1"/>
        <end position="15"/>
    </location>
</feature>
<name>A0A1B6NQ63_9ZZZZ</name>
<feature type="region of interest" description="Disordered" evidence="1">
    <location>
        <begin position="1"/>
        <end position="39"/>
    </location>
</feature>